<gene>
    <name evidence="3" type="ORF">DW352_20425</name>
</gene>
<dbReference type="KEGG" id="ptaw:DW352_20425"/>
<dbReference type="Proteomes" id="UP000254889">
    <property type="component" value="Chromosome"/>
</dbReference>
<protein>
    <submittedName>
        <fullName evidence="3">Cupin</fullName>
    </submittedName>
</protein>
<feature type="domain" description="AraC-type arabinose-binding/dimerisation" evidence="2">
    <location>
        <begin position="35"/>
        <end position="102"/>
    </location>
</feature>
<evidence type="ECO:0000313" key="3">
    <source>
        <dbReference type="EMBL" id="AXK82682.1"/>
    </source>
</evidence>
<dbReference type="AlphaFoldDB" id="A0A346A0I5"/>
<dbReference type="RefSeq" id="WP_115693061.1">
    <property type="nucleotide sequence ID" value="NZ_CP031417.1"/>
</dbReference>
<dbReference type="SUPFAM" id="SSF51182">
    <property type="entry name" value="RmlC-like cupins"/>
    <property type="match status" value="1"/>
</dbReference>
<keyword evidence="4" id="KW-1185">Reference proteome</keyword>
<reference evidence="3 4" key="1">
    <citation type="submission" date="2018-07" db="EMBL/GenBank/DDBJ databases">
        <authorList>
            <person name="Quirk P.G."/>
            <person name="Krulwich T.A."/>
        </authorList>
    </citation>
    <scope>NUCLEOTIDE SEQUENCE [LARGE SCALE GENOMIC DNA]</scope>
    <source>
        <strain evidence="3 4">CC-BB4</strain>
    </source>
</reference>
<dbReference type="OrthoDB" id="9800684at2"/>
<evidence type="ECO:0000313" key="4">
    <source>
        <dbReference type="Proteomes" id="UP000254889"/>
    </source>
</evidence>
<keyword evidence="1" id="KW-0238">DNA-binding</keyword>
<sequence>MADDTFDPSAPLGPIGDEIIFENEYVRVWGLNLDPGDRQPWHRHDLPYIVIPLTDGDNEMHFSDGRRKPTQEKPGMALWREPGIPHELINRSGWTYRNILVEVKVPFAKAAP</sequence>
<accession>A0A346A0I5</accession>
<dbReference type="InterPro" id="IPR003313">
    <property type="entry name" value="AraC-bd"/>
</dbReference>
<evidence type="ECO:0000259" key="2">
    <source>
        <dbReference type="Pfam" id="PF02311"/>
    </source>
</evidence>
<dbReference type="EMBL" id="CP031417">
    <property type="protein sequence ID" value="AXK82682.1"/>
    <property type="molecule type" value="Genomic_DNA"/>
</dbReference>
<dbReference type="Pfam" id="PF02311">
    <property type="entry name" value="AraC_binding"/>
    <property type="match status" value="1"/>
</dbReference>
<dbReference type="GO" id="GO:0006355">
    <property type="term" value="P:regulation of DNA-templated transcription"/>
    <property type="evidence" value="ECO:0007669"/>
    <property type="project" value="InterPro"/>
</dbReference>
<evidence type="ECO:0000256" key="1">
    <source>
        <dbReference type="ARBA" id="ARBA00023125"/>
    </source>
</evidence>
<dbReference type="InterPro" id="IPR011051">
    <property type="entry name" value="RmlC_Cupin_sf"/>
</dbReference>
<proteinExistence type="predicted"/>
<dbReference type="GO" id="GO:0003677">
    <property type="term" value="F:DNA binding"/>
    <property type="evidence" value="ECO:0007669"/>
    <property type="project" value="UniProtKB-KW"/>
</dbReference>
<name>A0A346A0I5_9HYPH</name>
<dbReference type="Gene3D" id="2.60.120.10">
    <property type="entry name" value="Jelly Rolls"/>
    <property type="match status" value="1"/>
</dbReference>
<dbReference type="InterPro" id="IPR014710">
    <property type="entry name" value="RmlC-like_jellyroll"/>
</dbReference>
<organism evidence="3 4">
    <name type="scientific">Pseudolabrys taiwanensis</name>
    <dbReference type="NCBI Taxonomy" id="331696"/>
    <lineage>
        <taxon>Bacteria</taxon>
        <taxon>Pseudomonadati</taxon>
        <taxon>Pseudomonadota</taxon>
        <taxon>Alphaproteobacteria</taxon>
        <taxon>Hyphomicrobiales</taxon>
        <taxon>Xanthobacteraceae</taxon>
        <taxon>Pseudolabrys</taxon>
    </lineage>
</organism>